<dbReference type="EMBL" id="CP042912">
    <property type="protein sequence ID" value="QEG20293.1"/>
    <property type="molecule type" value="Genomic_DNA"/>
</dbReference>
<dbReference type="CDD" id="cd03801">
    <property type="entry name" value="GT4_PimA-like"/>
    <property type="match status" value="1"/>
</dbReference>
<dbReference type="STRING" id="980251.GCA_001642875_05099"/>
<evidence type="ECO:0000313" key="4">
    <source>
        <dbReference type="Proteomes" id="UP000322214"/>
    </source>
</evidence>
<evidence type="ECO:0000313" key="3">
    <source>
        <dbReference type="EMBL" id="QEG20293.1"/>
    </source>
</evidence>
<dbReference type="KEGG" id="mff:MFFC18_01400"/>
<name>A0A5B9PB05_9BACT</name>
<dbReference type="Proteomes" id="UP000322214">
    <property type="component" value="Chromosome"/>
</dbReference>
<dbReference type="Pfam" id="PF00534">
    <property type="entry name" value="Glycos_transf_1"/>
    <property type="match status" value="1"/>
</dbReference>
<protein>
    <submittedName>
        <fullName evidence="3">D-inositol 3-phosphate glycosyltransferase</fullName>
        <ecNumber evidence="3">2.4.1.250</ecNumber>
    </submittedName>
</protein>
<dbReference type="InterPro" id="IPR028098">
    <property type="entry name" value="Glyco_trans_4-like_N"/>
</dbReference>
<dbReference type="EC" id="2.4.1.250" evidence="3"/>
<keyword evidence="4" id="KW-1185">Reference proteome</keyword>
<dbReference type="Gene3D" id="3.40.50.2000">
    <property type="entry name" value="Glycogen Phosphorylase B"/>
    <property type="match status" value="2"/>
</dbReference>
<sequence>MSNCKILYFHHSVGTGGAPRSLAYLIAGLDRTKYDPVVVVPKKSSNAFVREIFEAANATVLEHVDIQPFHGSQVAPYHSFRKRARALWVYPKLVRAARQLVGDVKPDIVHLNSTCLVGAAKGAHQAIAGVPTIAHVREPLLENWWGRNLASLNRKHVDYFIGIDQYGIDSLQLKENDASVIFNFVDRKKFAPVNEEVRAKYRESFGWKPGQTVFLSLARIEPYNGAAELAELVGELDSRLDRSATFVFAGFRETDTAYQTRARTAIGLSSRCHALQFTEDVVKAINAADVIVVPYITPHSARSVFEAAAIGKPALVSKVPNLEELVVDGKTGLVFDWKLPESIVDLVNQLCCPIRETLGTAAFERAAAEFDQVTNTLRTEEVYRKLLHLEDS</sequence>
<feature type="domain" description="Glycosyl transferase family 1" evidence="1">
    <location>
        <begin position="198"/>
        <end position="350"/>
    </location>
</feature>
<dbReference type="SUPFAM" id="SSF53756">
    <property type="entry name" value="UDP-Glycosyltransferase/glycogen phosphorylase"/>
    <property type="match status" value="1"/>
</dbReference>
<dbReference type="PANTHER" id="PTHR12526">
    <property type="entry name" value="GLYCOSYLTRANSFERASE"/>
    <property type="match status" value="1"/>
</dbReference>
<proteinExistence type="predicted"/>
<gene>
    <name evidence="3" type="primary">mshA_1</name>
    <name evidence="3" type="ORF">MFFC18_01400</name>
</gene>
<keyword evidence="3" id="KW-0328">Glycosyltransferase</keyword>
<dbReference type="InterPro" id="IPR001296">
    <property type="entry name" value="Glyco_trans_1"/>
</dbReference>
<reference evidence="3 4" key="1">
    <citation type="submission" date="2019-08" db="EMBL/GenBank/DDBJ databases">
        <title>Deep-cultivation of Planctomycetes and their phenomic and genomic characterization uncovers novel biology.</title>
        <authorList>
            <person name="Wiegand S."/>
            <person name="Jogler M."/>
            <person name="Boedeker C."/>
            <person name="Pinto D."/>
            <person name="Vollmers J."/>
            <person name="Rivas-Marin E."/>
            <person name="Kohn T."/>
            <person name="Peeters S.H."/>
            <person name="Heuer A."/>
            <person name="Rast P."/>
            <person name="Oberbeckmann S."/>
            <person name="Bunk B."/>
            <person name="Jeske O."/>
            <person name="Meyerdierks A."/>
            <person name="Storesund J.E."/>
            <person name="Kallscheuer N."/>
            <person name="Luecker S."/>
            <person name="Lage O.M."/>
            <person name="Pohl T."/>
            <person name="Merkel B.J."/>
            <person name="Hornburger P."/>
            <person name="Mueller R.-W."/>
            <person name="Bruemmer F."/>
            <person name="Labrenz M."/>
            <person name="Spormann A.M."/>
            <person name="Op den Camp H."/>
            <person name="Overmann J."/>
            <person name="Amann R."/>
            <person name="Jetten M.S.M."/>
            <person name="Mascher T."/>
            <person name="Medema M.H."/>
            <person name="Devos D.P."/>
            <person name="Kaster A.-K."/>
            <person name="Ovreas L."/>
            <person name="Rohde M."/>
            <person name="Galperin M.Y."/>
            <person name="Jogler C."/>
        </authorList>
    </citation>
    <scope>NUCLEOTIDE SEQUENCE [LARGE SCALE GENOMIC DNA]</scope>
    <source>
        <strain evidence="3 4">FC18</strain>
    </source>
</reference>
<dbReference type="RefSeq" id="WP_261340516.1">
    <property type="nucleotide sequence ID" value="NZ_CP042912.1"/>
</dbReference>
<organism evidence="3 4">
    <name type="scientific">Mariniblastus fucicola</name>
    <dbReference type="NCBI Taxonomy" id="980251"/>
    <lineage>
        <taxon>Bacteria</taxon>
        <taxon>Pseudomonadati</taxon>
        <taxon>Planctomycetota</taxon>
        <taxon>Planctomycetia</taxon>
        <taxon>Pirellulales</taxon>
        <taxon>Pirellulaceae</taxon>
        <taxon>Mariniblastus</taxon>
    </lineage>
</organism>
<accession>A0A5B9PB05</accession>
<dbReference type="AlphaFoldDB" id="A0A5B9PB05"/>
<feature type="domain" description="Glycosyltransferase subfamily 4-like N-terminal" evidence="2">
    <location>
        <begin position="16"/>
        <end position="187"/>
    </location>
</feature>
<dbReference type="Pfam" id="PF13439">
    <property type="entry name" value="Glyco_transf_4"/>
    <property type="match status" value="1"/>
</dbReference>
<keyword evidence="3" id="KW-0808">Transferase</keyword>
<evidence type="ECO:0000259" key="2">
    <source>
        <dbReference type="Pfam" id="PF13439"/>
    </source>
</evidence>
<evidence type="ECO:0000259" key="1">
    <source>
        <dbReference type="Pfam" id="PF00534"/>
    </source>
</evidence>
<dbReference type="GO" id="GO:0102710">
    <property type="term" value="F:D-inositol-3-phosphate glycosyltransferase activity"/>
    <property type="evidence" value="ECO:0007669"/>
    <property type="project" value="UniProtKB-EC"/>
</dbReference>